<protein>
    <submittedName>
        <fullName evidence="6">Histidine triad (HIT) protein</fullName>
    </submittedName>
</protein>
<dbReference type="OrthoDB" id="9784774at2"/>
<accession>I4B6Q2</accession>
<evidence type="ECO:0000259" key="5">
    <source>
        <dbReference type="PROSITE" id="PS51084"/>
    </source>
</evidence>
<dbReference type="RefSeq" id="WP_014803465.1">
    <property type="nucleotide sequence ID" value="NC_018020.1"/>
</dbReference>
<dbReference type="SUPFAM" id="SSF54197">
    <property type="entry name" value="HIT-like"/>
    <property type="match status" value="1"/>
</dbReference>
<dbReference type="InterPro" id="IPR001310">
    <property type="entry name" value="Histidine_triad_HIT"/>
</dbReference>
<evidence type="ECO:0000256" key="2">
    <source>
        <dbReference type="PIRSR" id="PIRSR601310-3"/>
    </source>
</evidence>
<evidence type="ECO:0000313" key="7">
    <source>
        <dbReference type="Proteomes" id="UP000006048"/>
    </source>
</evidence>
<keyword evidence="7" id="KW-1185">Reference proteome</keyword>
<evidence type="ECO:0000256" key="3">
    <source>
        <dbReference type="PROSITE-ProRule" id="PRU00464"/>
    </source>
</evidence>
<feature type="region of interest" description="Disordered" evidence="4">
    <location>
        <begin position="101"/>
        <end position="121"/>
    </location>
</feature>
<dbReference type="GO" id="GO:0003824">
    <property type="term" value="F:catalytic activity"/>
    <property type="evidence" value="ECO:0007669"/>
    <property type="project" value="InterPro"/>
</dbReference>
<dbReference type="Pfam" id="PF01230">
    <property type="entry name" value="HIT"/>
    <property type="match status" value="1"/>
</dbReference>
<evidence type="ECO:0000256" key="1">
    <source>
        <dbReference type="PIRSR" id="PIRSR601310-1"/>
    </source>
</evidence>
<dbReference type="STRING" id="869212.Turpa_2315"/>
<dbReference type="InterPro" id="IPR036265">
    <property type="entry name" value="HIT-like_sf"/>
</dbReference>
<dbReference type="InterPro" id="IPR052908">
    <property type="entry name" value="AP-4-A_phosphorylase"/>
</dbReference>
<feature type="active site" description="Tele-AMP-histidine intermediate" evidence="1">
    <location>
        <position position="93"/>
    </location>
</feature>
<dbReference type="PANTHER" id="PTHR42997">
    <property type="entry name" value="HIT FAMILY HYDROLASE"/>
    <property type="match status" value="1"/>
</dbReference>
<dbReference type="PRINTS" id="PR00332">
    <property type="entry name" value="HISTRIAD"/>
</dbReference>
<dbReference type="AlphaFoldDB" id="I4B6Q2"/>
<feature type="short sequence motif" description="Histidine triad motif" evidence="2 3">
    <location>
        <begin position="91"/>
        <end position="95"/>
    </location>
</feature>
<organism evidence="6 7">
    <name type="scientific">Turneriella parva (strain ATCC BAA-1111 / DSM 21527 / NCTC 11395 / H)</name>
    <name type="common">Leptospira parva</name>
    <dbReference type="NCBI Taxonomy" id="869212"/>
    <lineage>
        <taxon>Bacteria</taxon>
        <taxon>Pseudomonadati</taxon>
        <taxon>Spirochaetota</taxon>
        <taxon>Spirochaetia</taxon>
        <taxon>Leptospirales</taxon>
        <taxon>Leptospiraceae</taxon>
        <taxon>Turneriella</taxon>
    </lineage>
</organism>
<dbReference type="KEGG" id="tpx:Turpa_2315"/>
<dbReference type="EMBL" id="CP002959">
    <property type="protein sequence ID" value="AFM12959.1"/>
    <property type="molecule type" value="Genomic_DNA"/>
</dbReference>
<dbReference type="PANTHER" id="PTHR42997:SF1">
    <property type="entry name" value="AP-4-A PHOSPHORYLASE"/>
    <property type="match status" value="1"/>
</dbReference>
<dbReference type="HOGENOM" id="CLU_056776_5_1_12"/>
<proteinExistence type="predicted"/>
<evidence type="ECO:0000256" key="4">
    <source>
        <dbReference type="SAM" id="MobiDB-lite"/>
    </source>
</evidence>
<evidence type="ECO:0000313" key="6">
    <source>
        <dbReference type="EMBL" id="AFM12959.1"/>
    </source>
</evidence>
<dbReference type="PROSITE" id="PS00892">
    <property type="entry name" value="HIT_1"/>
    <property type="match status" value="1"/>
</dbReference>
<reference evidence="6 7" key="1">
    <citation type="submission" date="2012-06" db="EMBL/GenBank/DDBJ databases">
        <title>The complete chromosome of genome of Turneriella parva DSM 21527.</title>
        <authorList>
            <consortium name="US DOE Joint Genome Institute (JGI-PGF)"/>
            <person name="Lucas S."/>
            <person name="Han J."/>
            <person name="Lapidus A."/>
            <person name="Bruce D."/>
            <person name="Goodwin L."/>
            <person name="Pitluck S."/>
            <person name="Peters L."/>
            <person name="Kyrpides N."/>
            <person name="Mavromatis K."/>
            <person name="Ivanova N."/>
            <person name="Mikhailova N."/>
            <person name="Chertkov O."/>
            <person name="Detter J.C."/>
            <person name="Tapia R."/>
            <person name="Han C."/>
            <person name="Land M."/>
            <person name="Hauser L."/>
            <person name="Markowitz V."/>
            <person name="Cheng J.-F."/>
            <person name="Hugenholtz P."/>
            <person name="Woyke T."/>
            <person name="Wu D."/>
            <person name="Gronow S."/>
            <person name="Wellnitz S."/>
            <person name="Brambilla E."/>
            <person name="Klenk H.-P."/>
            <person name="Eisen J.A."/>
        </authorList>
    </citation>
    <scope>NUCLEOTIDE SEQUENCE [LARGE SCALE GENOMIC DNA]</scope>
    <source>
        <strain evidence="7">ATCC BAA-1111 / DSM 21527 / NCTC 11395 / H</strain>
    </source>
</reference>
<dbReference type="Proteomes" id="UP000006048">
    <property type="component" value="Chromosome"/>
</dbReference>
<feature type="domain" description="HIT" evidence="5">
    <location>
        <begin position="1"/>
        <end position="106"/>
    </location>
</feature>
<name>I4B6Q2_TURPD</name>
<dbReference type="InterPro" id="IPR019808">
    <property type="entry name" value="Histidine_triad_CS"/>
</dbReference>
<dbReference type="Gene3D" id="3.30.428.10">
    <property type="entry name" value="HIT-like"/>
    <property type="match status" value="1"/>
</dbReference>
<dbReference type="InterPro" id="IPR011146">
    <property type="entry name" value="HIT-like"/>
</dbReference>
<sequence length="121" mass="13703">MLTESPFPEKQKLLENELAYAIYDAFPVSPGHTLIVPRRIVADYFDLEATEKRAMWKLVDDMREYLRATFKTTYFNIGVNCGEPAGQTIAHVHIHLIPRYPGDTPNPRGGVRGVIPGKQAY</sequence>
<gene>
    <name evidence="6" type="ordered locus">Turpa_2315</name>
</gene>
<dbReference type="PROSITE" id="PS51084">
    <property type="entry name" value="HIT_2"/>
    <property type="match status" value="1"/>
</dbReference>